<evidence type="ECO:0000256" key="1">
    <source>
        <dbReference type="SAM" id="MobiDB-lite"/>
    </source>
</evidence>
<gene>
    <name evidence="2" type="ORF">EVAR_81777_1</name>
</gene>
<reference evidence="2 3" key="1">
    <citation type="journal article" date="2019" name="Commun. Biol.">
        <title>The bagworm genome reveals a unique fibroin gene that provides high tensile strength.</title>
        <authorList>
            <person name="Kono N."/>
            <person name="Nakamura H."/>
            <person name="Ohtoshi R."/>
            <person name="Tomita M."/>
            <person name="Numata K."/>
            <person name="Arakawa K."/>
        </authorList>
    </citation>
    <scope>NUCLEOTIDE SEQUENCE [LARGE SCALE GENOMIC DNA]</scope>
</reference>
<feature type="region of interest" description="Disordered" evidence="1">
    <location>
        <begin position="44"/>
        <end position="83"/>
    </location>
</feature>
<protein>
    <submittedName>
        <fullName evidence="2">Uncharacterized protein</fullName>
    </submittedName>
</protein>
<feature type="compositionally biased region" description="Basic and acidic residues" evidence="1">
    <location>
        <begin position="45"/>
        <end position="62"/>
    </location>
</feature>
<name>A0A4C1UHD6_EUMVA</name>
<dbReference type="Proteomes" id="UP000299102">
    <property type="component" value="Unassembled WGS sequence"/>
</dbReference>
<accession>A0A4C1UHD6</accession>
<evidence type="ECO:0000313" key="3">
    <source>
        <dbReference type="Proteomes" id="UP000299102"/>
    </source>
</evidence>
<dbReference type="AlphaFoldDB" id="A0A4C1UHD6"/>
<dbReference type="EMBL" id="BGZK01000173">
    <property type="protein sequence ID" value="GBP25893.1"/>
    <property type="molecule type" value="Genomic_DNA"/>
</dbReference>
<keyword evidence="3" id="KW-1185">Reference proteome</keyword>
<comment type="caution">
    <text evidence="2">The sequence shown here is derived from an EMBL/GenBank/DDBJ whole genome shotgun (WGS) entry which is preliminary data.</text>
</comment>
<evidence type="ECO:0000313" key="2">
    <source>
        <dbReference type="EMBL" id="GBP25893.1"/>
    </source>
</evidence>
<proteinExistence type="predicted"/>
<organism evidence="2 3">
    <name type="scientific">Eumeta variegata</name>
    <name type="common">Bagworm moth</name>
    <name type="synonym">Eumeta japonica</name>
    <dbReference type="NCBI Taxonomy" id="151549"/>
    <lineage>
        <taxon>Eukaryota</taxon>
        <taxon>Metazoa</taxon>
        <taxon>Ecdysozoa</taxon>
        <taxon>Arthropoda</taxon>
        <taxon>Hexapoda</taxon>
        <taxon>Insecta</taxon>
        <taxon>Pterygota</taxon>
        <taxon>Neoptera</taxon>
        <taxon>Endopterygota</taxon>
        <taxon>Lepidoptera</taxon>
        <taxon>Glossata</taxon>
        <taxon>Ditrysia</taxon>
        <taxon>Tineoidea</taxon>
        <taxon>Psychidae</taxon>
        <taxon>Oiketicinae</taxon>
        <taxon>Eumeta</taxon>
    </lineage>
</organism>
<sequence>MRAKLATGRCVWAAPARVKDCSLSKTRVVLKAIRVRASCATSAASEHDRSGKKVNDKTASERRRNRQVGKTNSARACAGRGVSRKPRPARFMYCRSHLTTIGSLSELSHFGQMTPVRGYLFFWGRSVDGEHYQDDRGRKGNSRTDHCGGGELRMHLSLNSNPWPAAPRRVRAPPRAGNTFENIYLDGSDPLLPLGERAHKRTSALVPKLHLIRAARAQRCSSQTFGQSVVRSPCVEMVNEAVGGASPGRPVEPTKTILTQMTS</sequence>